<evidence type="ECO:0000256" key="4">
    <source>
        <dbReference type="ARBA" id="ARBA00022527"/>
    </source>
</evidence>
<dbReference type="GO" id="GO:0060261">
    <property type="term" value="P:positive regulation of transcription initiation by RNA polymerase II"/>
    <property type="evidence" value="ECO:0007669"/>
    <property type="project" value="EnsemblFungi"/>
</dbReference>
<dbReference type="InterPro" id="IPR000719">
    <property type="entry name" value="Prot_kinase_dom"/>
</dbReference>
<reference evidence="11 12" key="1">
    <citation type="submission" date="2011-08" db="EMBL/GenBank/DDBJ databases">
        <authorList>
            <person name="Liu Z.J."/>
            <person name="Shi F.L."/>
            <person name="Lu J.Q."/>
            <person name="Li M."/>
            <person name="Wang Z.L."/>
        </authorList>
    </citation>
    <scope>NUCLEOTIDE SEQUENCE [LARGE SCALE GENOMIC DNA]</scope>
    <source>
        <strain evidence="11 12">USNM 41457</strain>
    </source>
</reference>
<dbReference type="GO" id="GO:0005829">
    <property type="term" value="C:cytosol"/>
    <property type="evidence" value="ECO:0007669"/>
    <property type="project" value="EnsemblFungi"/>
</dbReference>
<feature type="domain" description="Protein kinase" evidence="10">
    <location>
        <begin position="5"/>
        <end position="298"/>
    </location>
</feature>
<dbReference type="GO" id="GO:1905866">
    <property type="term" value="P:positive regulation of Atg1/ULK1 kinase complex assembly"/>
    <property type="evidence" value="ECO:0007669"/>
    <property type="project" value="EnsemblFungi"/>
</dbReference>
<dbReference type="FunFam" id="1.10.510.10:FF:000624">
    <property type="entry name" value="Mitogen-activated protein kinase"/>
    <property type="match status" value="1"/>
</dbReference>
<keyword evidence="5" id="KW-0808">Transferase</keyword>
<dbReference type="GO" id="GO:0005524">
    <property type="term" value="F:ATP binding"/>
    <property type="evidence" value="ECO:0007669"/>
    <property type="project" value="UniProtKB-KW"/>
</dbReference>
<gene>
    <name evidence="11" type="ORF">EDEG_03597</name>
</gene>
<dbReference type="AlphaFoldDB" id="J9DH58"/>
<dbReference type="GO" id="GO:0010508">
    <property type="term" value="P:positive regulation of autophagy"/>
    <property type="evidence" value="ECO:0007669"/>
    <property type="project" value="EnsemblFungi"/>
</dbReference>
<dbReference type="VEuPathDB" id="MicrosporidiaDB:EDEG_03597"/>
<dbReference type="GO" id="GO:0006995">
    <property type="term" value="P:cellular response to nitrogen starvation"/>
    <property type="evidence" value="ECO:0007669"/>
    <property type="project" value="EnsemblFungi"/>
</dbReference>
<evidence type="ECO:0000256" key="2">
    <source>
        <dbReference type="ARBA" id="ARBA00006485"/>
    </source>
</evidence>
<organism evidence="11 12">
    <name type="scientific">Edhazardia aedis (strain USNM 41457)</name>
    <name type="common">Microsporidian parasite</name>
    <dbReference type="NCBI Taxonomy" id="1003232"/>
    <lineage>
        <taxon>Eukaryota</taxon>
        <taxon>Fungi</taxon>
        <taxon>Fungi incertae sedis</taxon>
        <taxon>Microsporidia</taxon>
        <taxon>Edhazardia</taxon>
    </lineage>
</organism>
<keyword evidence="4" id="KW-0723">Serine/threonine-protein kinase</keyword>
<evidence type="ECO:0000256" key="8">
    <source>
        <dbReference type="ARBA" id="ARBA00022840"/>
    </source>
</evidence>
<dbReference type="InterPro" id="IPR011009">
    <property type="entry name" value="Kinase-like_dom_sf"/>
</dbReference>
<reference evidence="12" key="2">
    <citation type="submission" date="2015-07" db="EMBL/GenBank/DDBJ databases">
        <title>Contrasting host-pathogen interactions and genome evolution in two generalist and specialist microsporidian pathogens of mosquitoes.</title>
        <authorList>
            <consortium name="The Broad Institute Genomics Platform"/>
            <consortium name="The Broad Institute Genome Sequencing Center for Infectious Disease"/>
            <person name="Cuomo C.A."/>
            <person name="Sanscrainte N.D."/>
            <person name="Goldberg J.M."/>
            <person name="Heiman D."/>
            <person name="Young S."/>
            <person name="Zeng Q."/>
            <person name="Becnel J.J."/>
            <person name="Birren B.W."/>
        </authorList>
    </citation>
    <scope>NUCLEOTIDE SEQUENCE [LARGE SCALE GENOMIC DNA]</scope>
    <source>
        <strain evidence="12">USNM 41457</strain>
    </source>
</reference>
<evidence type="ECO:0000256" key="3">
    <source>
        <dbReference type="ARBA" id="ARBA00012409"/>
    </source>
</evidence>
<dbReference type="GO" id="GO:0006367">
    <property type="term" value="P:transcription initiation at RNA polymerase II promoter"/>
    <property type="evidence" value="ECO:0007669"/>
    <property type="project" value="EnsemblFungi"/>
</dbReference>
<dbReference type="GO" id="GO:0032968">
    <property type="term" value="P:positive regulation of transcription elongation by RNA polymerase II"/>
    <property type="evidence" value="ECO:0007669"/>
    <property type="project" value="EnsemblFungi"/>
</dbReference>
<dbReference type="OrthoDB" id="1732493at2759"/>
<dbReference type="Proteomes" id="UP000003163">
    <property type="component" value="Unassembled WGS sequence"/>
</dbReference>
<dbReference type="SUPFAM" id="SSF56112">
    <property type="entry name" value="Protein kinase-like (PK-like)"/>
    <property type="match status" value="1"/>
</dbReference>
<dbReference type="EMBL" id="AFBI03000101">
    <property type="protein sequence ID" value="EJW01940.1"/>
    <property type="molecule type" value="Genomic_DNA"/>
</dbReference>
<proteinExistence type="inferred from homology"/>
<dbReference type="GO" id="GO:0006289">
    <property type="term" value="P:nucleotide-excision repair"/>
    <property type="evidence" value="ECO:0007669"/>
    <property type="project" value="EnsemblFungi"/>
</dbReference>
<dbReference type="STRING" id="1003232.J9DH58"/>
<dbReference type="FunCoup" id="J9DH58">
    <property type="interactions" value="255"/>
</dbReference>
<dbReference type="GO" id="GO:0000785">
    <property type="term" value="C:chromatin"/>
    <property type="evidence" value="ECO:0007669"/>
    <property type="project" value="EnsemblFungi"/>
</dbReference>
<dbReference type="Gene3D" id="1.10.510.10">
    <property type="entry name" value="Transferase(Phosphotransferase) domain 1"/>
    <property type="match status" value="1"/>
</dbReference>
<comment type="similarity">
    <text evidence="2">Belongs to the protein kinase superfamily. CMGC Ser/Thr protein kinase family. CDC2/CDKX subfamily.</text>
</comment>
<dbReference type="GO" id="GO:0006370">
    <property type="term" value="P:7-methylguanosine mRNA capping"/>
    <property type="evidence" value="ECO:0007669"/>
    <property type="project" value="EnsemblFungi"/>
</dbReference>
<dbReference type="PROSITE" id="PS00108">
    <property type="entry name" value="PROTEIN_KINASE_ST"/>
    <property type="match status" value="1"/>
</dbReference>
<keyword evidence="12" id="KW-1185">Reference proteome</keyword>
<dbReference type="GO" id="GO:0070985">
    <property type="term" value="C:transcription factor TFIIK complex"/>
    <property type="evidence" value="ECO:0007669"/>
    <property type="project" value="EnsemblFungi"/>
</dbReference>
<dbReference type="GO" id="GO:0140836">
    <property type="term" value="F:RNA polymerase II CTD heptapeptide repeat S5 kinase activity"/>
    <property type="evidence" value="ECO:0007669"/>
    <property type="project" value="EnsemblFungi"/>
</dbReference>
<evidence type="ECO:0000256" key="1">
    <source>
        <dbReference type="ARBA" id="ARBA00004123"/>
    </source>
</evidence>
<dbReference type="HOGENOM" id="CLU_000288_181_6_1"/>
<dbReference type="OMA" id="GIHHCHR"/>
<keyword evidence="8" id="KW-0067">ATP-binding</keyword>
<sequence length="304" mass="35460">MNVSYVKQKKIGEGTYATIYLAKSGQTNKTYKILKDENELESVKEVAIKRIKKSEHCFGLDYSAIREIKTLQRIKTKYIIDLLDVFIHKGDIHMVLEYCPLNLETIIKDNSRTIMPKDIKNWMLQILKGLYEMHKRFIVHRDIKPNNILISNTGIIKIADFGLSREIDRDRMTTAVVTRWYRAPELLLGCKFYTAAVDIWATGCVFAELFLRVPFFPAEDDIQQLNCILKVMGTPTEQDWPSMKKLPNYYDFEKFQRVQMRDIFTATCDEALDLLLSMLVYDPNKRITTSKALLHKYFGSQKCL</sequence>
<name>J9DH58_EDHAE</name>
<dbReference type="GO" id="GO:0016251">
    <property type="term" value="F:RNA polymerase II general transcription initiation factor activity"/>
    <property type="evidence" value="ECO:0007669"/>
    <property type="project" value="EnsemblFungi"/>
</dbReference>
<dbReference type="Pfam" id="PF00069">
    <property type="entry name" value="Pkinase"/>
    <property type="match status" value="1"/>
</dbReference>
<dbReference type="GO" id="GO:0006360">
    <property type="term" value="P:transcription by RNA polymerase I"/>
    <property type="evidence" value="ECO:0007669"/>
    <property type="project" value="EnsemblFungi"/>
</dbReference>
<evidence type="ECO:0000259" key="10">
    <source>
        <dbReference type="PROSITE" id="PS50011"/>
    </source>
</evidence>
<evidence type="ECO:0000256" key="7">
    <source>
        <dbReference type="ARBA" id="ARBA00022777"/>
    </source>
</evidence>
<evidence type="ECO:0000256" key="5">
    <source>
        <dbReference type="ARBA" id="ARBA00022679"/>
    </source>
</evidence>
<keyword evidence="7 11" id="KW-0418">Kinase</keyword>
<evidence type="ECO:0000313" key="12">
    <source>
        <dbReference type="Proteomes" id="UP000003163"/>
    </source>
</evidence>
<comment type="caution">
    <text evidence="11">The sequence shown here is derived from an EMBL/GenBank/DDBJ whole genome shotgun (WGS) entry which is preliminary data.</text>
</comment>
<dbReference type="EC" id="2.7.11.23" evidence="3"/>
<dbReference type="GO" id="GO:0004693">
    <property type="term" value="F:cyclin-dependent protein serine/threonine kinase activity"/>
    <property type="evidence" value="ECO:0007669"/>
    <property type="project" value="EnsemblFungi"/>
</dbReference>
<dbReference type="InterPro" id="IPR050108">
    <property type="entry name" value="CDK"/>
</dbReference>
<evidence type="ECO:0000256" key="6">
    <source>
        <dbReference type="ARBA" id="ARBA00022741"/>
    </source>
</evidence>
<keyword evidence="9" id="KW-0539">Nucleus</keyword>
<dbReference type="SMART" id="SM00220">
    <property type="entry name" value="S_TKc"/>
    <property type="match status" value="1"/>
</dbReference>
<evidence type="ECO:0000313" key="11">
    <source>
        <dbReference type="EMBL" id="EJW01940.1"/>
    </source>
</evidence>
<dbReference type="Gene3D" id="3.30.200.20">
    <property type="entry name" value="Phosphorylase Kinase, domain 1"/>
    <property type="match status" value="1"/>
</dbReference>
<accession>J9DH58</accession>
<dbReference type="PANTHER" id="PTHR24056:SF0">
    <property type="entry name" value="CYCLIN-DEPENDENT KINASE 7"/>
    <property type="match status" value="1"/>
</dbReference>
<comment type="subcellular location">
    <subcellularLocation>
        <location evidence="1">Nucleus</location>
    </subcellularLocation>
</comment>
<dbReference type="InterPro" id="IPR008271">
    <property type="entry name" value="Ser/Thr_kinase_AS"/>
</dbReference>
<evidence type="ECO:0000256" key="9">
    <source>
        <dbReference type="ARBA" id="ARBA00023242"/>
    </source>
</evidence>
<protein>
    <recommendedName>
        <fullName evidence="3">[RNA-polymerase]-subunit kinase</fullName>
        <ecNumber evidence="3">2.7.11.23</ecNumber>
    </recommendedName>
</protein>
<dbReference type="PROSITE" id="PS50011">
    <property type="entry name" value="PROTEIN_KINASE_DOM"/>
    <property type="match status" value="1"/>
</dbReference>
<dbReference type="PANTHER" id="PTHR24056">
    <property type="entry name" value="CELL DIVISION PROTEIN KINASE"/>
    <property type="match status" value="1"/>
</dbReference>
<dbReference type="InParanoid" id="J9DH58"/>
<keyword evidence="6" id="KW-0547">Nucleotide-binding</keyword>